<protein>
    <submittedName>
        <fullName evidence="2">Uncharacterized protein</fullName>
    </submittedName>
</protein>
<evidence type="ECO:0000313" key="3">
    <source>
        <dbReference type="Proteomes" id="UP000800036"/>
    </source>
</evidence>
<reference evidence="2" key="1">
    <citation type="journal article" date="2020" name="Stud. Mycol.">
        <title>101 Dothideomycetes genomes: a test case for predicting lifestyles and emergence of pathogens.</title>
        <authorList>
            <person name="Haridas S."/>
            <person name="Albert R."/>
            <person name="Binder M."/>
            <person name="Bloem J."/>
            <person name="Labutti K."/>
            <person name="Salamov A."/>
            <person name="Andreopoulos B."/>
            <person name="Baker S."/>
            <person name="Barry K."/>
            <person name="Bills G."/>
            <person name="Bluhm B."/>
            <person name="Cannon C."/>
            <person name="Castanera R."/>
            <person name="Culley D."/>
            <person name="Daum C."/>
            <person name="Ezra D."/>
            <person name="Gonzalez J."/>
            <person name="Henrissat B."/>
            <person name="Kuo A."/>
            <person name="Liang C."/>
            <person name="Lipzen A."/>
            <person name="Lutzoni F."/>
            <person name="Magnuson J."/>
            <person name="Mondo S."/>
            <person name="Nolan M."/>
            <person name="Ohm R."/>
            <person name="Pangilinan J."/>
            <person name="Park H.-J."/>
            <person name="Ramirez L."/>
            <person name="Alfaro M."/>
            <person name="Sun H."/>
            <person name="Tritt A."/>
            <person name="Yoshinaga Y."/>
            <person name="Zwiers L.-H."/>
            <person name="Turgeon B."/>
            <person name="Goodwin S."/>
            <person name="Spatafora J."/>
            <person name="Crous P."/>
            <person name="Grigoriev I."/>
        </authorList>
    </citation>
    <scope>NUCLEOTIDE SEQUENCE</scope>
    <source>
        <strain evidence="2">CBS 107.79</strain>
    </source>
</reference>
<feature type="compositionally biased region" description="Acidic residues" evidence="1">
    <location>
        <begin position="49"/>
        <end position="77"/>
    </location>
</feature>
<keyword evidence="3" id="KW-1185">Reference proteome</keyword>
<organism evidence="2 3">
    <name type="scientific">Bimuria novae-zelandiae CBS 107.79</name>
    <dbReference type="NCBI Taxonomy" id="1447943"/>
    <lineage>
        <taxon>Eukaryota</taxon>
        <taxon>Fungi</taxon>
        <taxon>Dikarya</taxon>
        <taxon>Ascomycota</taxon>
        <taxon>Pezizomycotina</taxon>
        <taxon>Dothideomycetes</taxon>
        <taxon>Pleosporomycetidae</taxon>
        <taxon>Pleosporales</taxon>
        <taxon>Massarineae</taxon>
        <taxon>Didymosphaeriaceae</taxon>
        <taxon>Bimuria</taxon>
    </lineage>
</organism>
<evidence type="ECO:0000313" key="2">
    <source>
        <dbReference type="EMBL" id="KAF1969030.1"/>
    </source>
</evidence>
<name>A0A6A5UX93_9PLEO</name>
<feature type="compositionally biased region" description="Basic and acidic residues" evidence="1">
    <location>
        <begin position="1"/>
        <end position="14"/>
    </location>
</feature>
<dbReference type="Proteomes" id="UP000800036">
    <property type="component" value="Unassembled WGS sequence"/>
</dbReference>
<gene>
    <name evidence="2" type="ORF">BU23DRAFT_478396</name>
</gene>
<dbReference type="OrthoDB" id="5335351at2759"/>
<accession>A0A6A5UX93</accession>
<proteinExistence type="predicted"/>
<feature type="region of interest" description="Disordered" evidence="1">
    <location>
        <begin position="1"/>
        <end position="80"/>
    </location>
</feature>
<sequence length="172" mass="19540">MPDAFKEPTHKSEPVEMAPTAGETPAPSKLKDPSDDDRPPSAQQAQQVPEEDAPEPDEGEGETSEDDIDPAEQIEDFDWNKLHEKYHEAMNDASAQENALMVEFAQLMDYFKIWADAGANQESDRTFHRLHTRMTYVKNSEDKLEKTRQHYMEVVRAFENALALLRNSGFGT</sequence>
<dbReference type="EMBL" id="ML976714">
    <property type="protein sequence ID" value="KAF1969030.1"/>
    <property type="molecule type" value="Genomic_DNA"/>
</dbReference>
<dbReference type="AlphaFoldDB" id="A0A6A5UX93"/>
<evidence type="ECO:0000256" key="1">
    <source>
        <dbReference type="SAM" id="MobiDB-lite"/>
    </source>
</evidence>
<feature type="compositionally biased region" description="Basic and acidic residues" evidence="1">
    <location>
        <begin position="29"/>
        <end position="39"/>
    </location>
</feature>